<comment type="function">
    <text evidence="6">Specifically methylates the adenine in position 37 of tRNA(1)(Val) (anticodon cmo5UAC).</text>
</comment>
<feature type="domain" description="Methyltransferase small" evidence="7">
    <location>
        <begin position="38"/>
        <end position="120"/>
    </location>
</feature>
<comment type="subcellular location">
    <subcellularLocation>
        <location evidence="6">Cytoplasm</location>
    </subcellularLocation>
</comment>
<evidence type="ECO:0000256" key="3">
    <source>
        <dbReference type="ARBA" id="ARBA00022679"/>
    </source>
</evidence>
<evidence type="ECO:0000259" key="7">
    <source>
        <dbReference type="Pfam" id="PF05175"/>
    </source>
</evidence>
<dbReference type="EMBL" id="JAPAAF010000026">
    <property type="protein sequence ID" value="MCW0483950.1"/>
    <property type="molecule type" value="Genomic_DNA"/>
</dbReference>
<dbReference type="GO" id="GO:0005737">
    <property type="term" value="C:cytoplasm"/>
    <property type="evidence" value="ECO:0007669"/>
    <property type="project" value="UniProtKB-SubCell"/>
</dbReference>
<dbReference type="InterPro" id="IPR022882">
    <property type="entry name" value="tRNA_adenine-N6_MeTrfase"/>
</dbReference>
<dbReference type="InterPro" id="IPR029063">
    <property type="entry name" value="SAM-dependent_MTases_sf"/>
</dbReference>
<comment type="similarity">
    <text evidence="6">Belongs to the methyltransferase superfamily. tRNA (adenine-N(6)-)-methyltransferase family.</text>
</comment>
<organism evidence="8 9">
    <name type="scientific">Gaoshiqia sediminis</name>
    <dbReference type="NCBI Taxonomy" id="2986998"/>
    <lineage>
        <taxon>Bacteria</taxon>
        <taxon>Pseudomonadati</taxon>
        <taxon>Bacteroidota</taxon>
        <taxon>Bacteroidia</taxon>
        <taxon>Marinilabiliales</taxon>
        <taxon>Prolixibacteraceae</taxon>
        <taxon>Gaoshiqia</taxon>
    </lineage>
</organism>
<dbReference type="CDD" id="cd02440">
    <property type="entry name" value="AdoMet_MTases"/>
    <property type="match status" value="1"/>
</dbReference>
<evidence type="ECO:0000313" key="8">
    <source>
        <dbReference type="EMBL" id="MCW0483950.1"/>
    </source>
</evidence>
<dbReference type="Proteomes" id="UP001163821">
    <property type="component" value="Unassembled WGS sequence"/>
</dbReference>
<keyword evidence="2 6" id="KW-0489">Methyltransferase</keyword>
<accession>A0AA42CAT1</accession>
<dbReference type="RefSeq" id="WP_282592542.1">
    <property type="nucleotide sequence ID" value="NZ_JAPAAF010000026.1"/>
</dbReference>
<keyword evidence="9" id="KW-1185">Reference proteome</keyword>
<dbReference type="PROSITE" id="PS00092">
    <property type="entry name" value="N6_MTASE"/>
    <property type="match status" value="1"/>
</dbReference>
<dbReference type="AlphaFoldDB" id="A0AA42CAT1"/>
<dbReference type="PANTHER" id="PTHR47739">
    <property type="entry name" value="TRNA1(VAL) (ADENINE(37)-N6)-METHYLTRANSFERASE"/>
    <property type="match status" value="1"/>
</dbReference>
<keyword evidence="5 6" id="KW-0819">tRNA processing</keyword>
<dbReference type="PANTHER" id="PTHR47739:SF1">
    <property type="entry name" value="TRNA1(VAL) (ADENINE(37)-N6)-METHYLTRANSFERASE"/>
    <property type="match status" value="1"/>
</dbReference>
<dbReference type="GO" id="GO:0016430">
    <property type="term" value="F:tRNA (adenine-N6)-methyltransferase activity"/>
    <property type="evidence" value="ECO:0007669"/>
    <property type="project" value="UniProtKB-UniRule"/>
</dbReference>
<evidence type="ECO:0000256" key="5">
    <source>
        <dbReference type="ARBA" id="ARBA00022694"/>
    </source>
</evidence>
<keyword evidence="4 6" id="KW-0949">S-adenosyl-L-methionine</keyword>
<evidence type="ECO:0000256" key="2">
    <source>
        <dbReference type="ARBA" id="ARBA00022603"/>
    </source>
</evidence>
<sequence>MGRNHFFQFKQFRIVQEKAAMKVGIDGVMLGAWARLEKASRVLDIGAGTGLLALMAAQRSDAIVDAVELEREAADDARHNFEASPWNNRLHLFTAAFQDFETEQKYDHILSNPPFFENSPKSSDHKRARARHSDSLSLEELLGKSAGLLTEQGRISLILPAEKEEKLRSLARQNGLFVNRLSRVSPDETRPPHRILAEMSFSPMLEESPEIFIRESATGNYTIQYRELTKDFYLAF</sequence>
<comment type="caution">
    <text evidence="8">The sequence shown here is derived from an EMBL/GenBank/DDBJ whole genome shotgun (WGS) entry which is preliminary data.</text>
</comment>
<dbReference type="InterPro" id="IPR007848">
    <property type="entry name" value="Small_mtfrase_dom"/>
</dbReference>
<dbReference type="InterPro" id="IPR050210">
    <property type="entry name" value="tRNA_Adenine-N(6)_MTase"/>
</dbReference>
<keyword evidence="1 6" id="KW-0963">Cytoplasm</keyword>
<dbReference type="GO" id="GO:0008033">
    <property type="term" value="P:tRNA processing"/>
    <property type="evidence" value="ECO:0007669"/>
    <property type="project" value="UniProtKB-UniRule"/>
</dbReference>
<gene>
    <name evidence="8" type="ORF">N2K84_14500</name>
</gene>
<keyword evidence="3 6" id="KW-0808">Transferase</keyword>
<dbReference type="EC" id="2.1.1.223" evidence="6"/>
<dbReference type="InterPro" id="IPR002052">
    <property type="entry name" value="DNA_methylase_N6_adenine_CS"/>
</dbReference>
<evidence type="ECO:0000256" key="1">
    <source>
        <dbReference type="ARBA" id="ARBA00022490"/>
    </source>
</evidence>
<dbReference type="HAMAP" id="MF_01872">
    <property type="entry name" value="tRNA_methyltr_YfiC"/>
    <property type="match status" value="1"/>
</dbReference>
<evidence type="ECO:0000256" key="6">
    <source>
        <dbReference type="HAMAP-Rule" id="MF_01872"/>
    </source>
</evidence>
<dbReference type="SUPFAM" id="SSF53335">
    <property type="entry name" value="S-adenosyl-L-methionine-dependent methyltransferases"/>
    <property type="match status" value="1"/>
</dbReference>
<reference evidence="8" key="1">
    <citation type="submission" date="2022-10" db="EMBL/GenBank/DDBJ databases">
        <title>Gaoshiqiia sediminis gen. nov., sp. nov., isolated from coastal sediment.</title>
        <authorList>
            <person name="Yu W.X."/>
            <person name="Mu D.S."/>
            <person name="Du J.Z."/>
            <person name="Liang Y.Q."/>
        </authorList>
    </citation>
    <scope>NUCLEOTIDE SEQUENCE</scope>
    <source>
        <strain evidence="8">A06</strain>
    </source>
</reference>
<protein>
    <recommendedName>
        <fullName evidence="6">tRNA1(Val) (adenine(37)-N6)-methyltransferase</fullName>
        <ecNumber evidence="6">2.1.1.223</ecNumber>
    </recommendedName>
    <alternativeName>
        <fullName evidence="6">tRNA m6A37 methyltransferase</fullName>
    </alternativeName>
</protein>
<proteinExistence type="inferred from homology"/>
<comment type="catalytic activity">
    <reaction evidence="6">
        <text>adenosine(37) in tRNA1(Val) + S-adenosyl-L-methionine = N(6)-methyladenosine(37) in tRNA1(Val) + S-adenosyl-L-homocysteine + H(+)</text>
        <dbReference type="Rhea" id="RHEA:43160"/>
        <dbReference type="Rhea" id="RHEA-COMP:10369"/>
        <dbReference type="Rhea" id="RHEA-COMP:10370"/>
        <dbReference type="ChEBI" id="CHEBI:15378"/>
        <dbReference type="ChEBI" id="CHEBI:57856"/>
        <dbReference type="ChEBI" id="CHEBI:59789"/>
        <dbReference type="ChEBI" id="CHEBI:74411"/>
        <dbReference type="ChEBI" id="CHEBI:74449"/>
        <dbReference type="EC" id="2.1.1.223"/>
    </reaction>
</comment>
<dbReference type="Gene3D" id="3.40.50.150">
    <property type="entry name" value="Vaccinia Virus protein VP39"/>
    <property type="match status" value="1"/>
</dbReference>
<dbReference type="GO" id="GO:0003676">
    <property type="term" value="F:nucleic acid binding"/>
    <property type="evidence" value="ECO:0007669"/>
    <property type="project" value="InterPro"/>
</dbReference>
<name>A0AA42CAT1_9BACT</name>
<dbReference type="Pfam" id="PF05175">
    <property type="entry name" value="MTS"/>
    <property type="match status" value="1"/>
</dbReference>
<evidence type="ECO:0000256" key="4">
    <source>
        <dbReference type="ARBA" id="ARBA00022691"/>
    </source>
</evidence>
<evidence type="ECO:0000313" key="9">
    <source>
        <dbReference type="Proteomes" id="UP001163821"/>
    </source>
</evidence>
<dbReference type="GO" id="GO:0032259">
    <property type="term" value="P:methylation"/>
    <property type="evidence" value="ECO:0007669"/>
    <property type="project" value="UniProtKB-KW"/>
</dbReference>